<evidence type="ECO:0000313" key="1">
    <source>
        <dbReference type="EMBL" id="MPM75261.1"/>
    </source>
</evidence>
<dbReference type="AlphaFoldDB" id="A0A645CE85"/>
<proteinExistence type="predicted"/>
<organism evidence="1">
    <name type="scientific">bioreactor metagenome</name>
    <dbReference type="NCBI Taxonomy" id="1076179"/>
    <lineage>
        <taxon>unclassified sequences</taxon>
        <taxon>metagenomes</taxon>
        <taxon>ecological metagenomes</taxon>
    </lineage>
</organism>
<gene>
    <name evidence="1" type="ORF">SDC9_122253</name>
</gene>
<dbReference type="SUPFAM" id="SSF48371">
    <property type="entry name" value="ARM repeat"/>
    <property type="match status" value="1"/>
</dbReference>
<protein>
    <submittedName>
        <fullName evidence="1">Uncharacterized protein</fullName>
    </submittedName>
</protein>
<sequence>MNRALSEIGIHYDEYTEECIKLGEDIGLYKDYKPSKGCTSPYAPIWINVLRKKLNK</sequence>
<reference evidence="1" key="1">
    <citation type="submission" date="2019-08" db="EMBL/GenBank/DDBJ databases">
        <authorList>
            <person name="Kucharzyk K."/>
            <person name="Murdoch R.W."/>
            <person name="Higgins S."/>
            <person name="Loffler F."/>
        </authorList>
    </citation>
    <scope>NUCLEOTIDE SEQUENCE</scope>
</reference>
<dbReference type="EMBL" id="VSSQ01026511">
    <property type="protein sequence ID" value="MPM75261.1"/>
    <property type="molecule type" value="Genomic_DNA"/>
</dbReference>
<dbReference type="InterPro" id="IPR016024">
    <property type="entry name" value="ARM-type_fold"/>
</dbReference>
<name>A0A645CE85_9ZZZZ</name>
<comment type="caution">
    <text evidence="1">The sequence shown here is derived from an EMBL/GenBank/DDBJ whole genome shotgun (WGS) entry which is preliminary data.</text>
</comment>
<accession>A0A645CE85</accession>